<dbReference type="EMBL" id="GBRH01208854">
    <property type="protein sequence ID" value="JAD89041.1"/>
    <property type="molecule type" value="Transcribed_RNA"/>
</dbReference>
<organism evidence="2">
    <name type="scientific">Arundo donax</name>
    <name type="common">Giant reed</name>
    <name type="synonym">Donax arundinaceus</name>
    <dbReference type="NCBI Taxonomy" id="35708"/>
    <lineage>
        <taxon>Eukaryota</taxon>
        <taxon>Viridiplantae</taxon>
        <taxon>Streptophyta</taxon>
        <taxon>Embryophyta</taxon>
        <taxon>Tracheophyta</taxon>
        <taxon>Spermatophyta</taxon>
        <taxon>Magnoliopsida</taxon>
        <taxon>Liliopsida</taxon>
        <taxon>Poales</taxon>
        <taxon>Poaceae</taxon>
        <taxon>PACMAD clade</taxon>
        <taxon>Arundinoideae</taxon>
        <taxon>Arundineae</taxon>
        <taxon>Arundo</taxon>
    </lineage>
</organism>
<protein>
    <submittedName>
        <fullName evidence="2">Uncharacterized protein</fullName>
    </submittedName>
</protein>
<accession>A0A0A9DMN3</accession>
<reference evidence="2" key="1">
    <citation type="submission" date="2014-09" db="EMBL/GenBank/DDBJ databases">
        <authorList>
            <person name="Magalhaes I.L.F."/>
            <person name="Oliveira U."/>
            <person name="Santos F.R."/>
            <person name="Vidigal T.H.D.A."/>
            <person name="Brescovit A.D."/>
            <person name="Santos A.J."/>
        </authorList>
    </citation>
    <scope>NUCLEOTIDE SEQUENCE</scope>
    <source>
        <tissue evidence="2">Shoot tissue taken approximately 20 cm above the soil surface</tissue>
    </source>
</reference>
<dbReference type="AlphaFoldDB" id="A0A0A9DMN3"/>
<sequence>MVFLFNCLLFVFLHVLQGKGEFTMEYLEHNTVSPDVQMQLVNAYKATKGTE</sequence>
<feature type="chain" id="PRO_5002061431" evidence="1">
    <location>
        <begin position="19"/>
        <end position="51"/>
    </location>
</feature>
<proteinExistence type="predicted"/>
<reference evidence="2" key="2">
    <citation type="journal article" date="2015" name="Data Brief">
        <title>Shoot transcriptome of the giant reed, Arundo donax.</title>
        <authorList>
            <person name="Barrero R.A."/>
            <person name="Guerrero F.D."/>
            <person name="Moolhuijzen P."/>
            <person name="Goolsby J.A."/>
            <person name="Tidwell J."/>
            <person name="Bellgard S.E."/>
            <person name="Bellgard M.I."/>
        </authorList>
    </citation>
    <scope>NUCLEOTIDE SEQUENCE</scope>
    <source>
        <tissue evidence="2">Shoot tissue taken approximately 20 cm above the soil surface</tissue>
    </source>
</reference>
<keyword evidence="1" id="KW-0732">Signal</keyword>
<feature type="signal peptide" evidence="1">
    <location>
        <begin position="1"/>
        <end position="18"/>
    </location>
</feature>
<evidence type="ECO:0000256" key="1">
    <source>
        <dbReference type="SAM" id="SignalP"/>
    </source>
</evidence>
<name>A0A0A9DMN3_ARUDO</name>
<evidence type="ECO:0000313" key="2">
    <source>
        <dbReference type="EMBL" id="JAD89041.1"/>
    </source>
</evidence>